<accession>A0ABP9YIC2</accession>
<proteinExistence type="predicted"/>
<evidence type="ECO:0000313" key="3">
    <source>
        <dbReference type="Proteomes" id="UP001476247"/>
    </source>
</evidence>
<protein>
    <submittedName>
        <fullName evidence="2">Uncharacterized protein</fullName>
    </submittedName>
</protein>
<comment type="caution">
    <text evidence="2">The sequence shown here is derived from an EMBL/GenBank/DDBJ whole genome shotgun (WGS) entry which is preliminary data.</text>
</comment>
<sequence length="262" mass="28932">MSIPNNQSTGSTPLSSGTPASTVAVVDNTEGLTTTGSFGEENEDLLLEFETLDDSPLSAEAIMDELLPGNDMDLDTLSVSDSVNMNRIYELSSLIIAQGNSVPPHMVTELRSLRASLCELIEVQRLLNPAPSNPQASPAFMYQSARPPTVPSQLPFFQWVGHVYDTSRTIFPTLKSCVNKFEDVLNTYQLPFNDHWCRLLPLCLPIEIRAWLTDFNTEFSTASWGDFKAALNLQYGITQDAEQEAATTDLLALHMSRHTMAK</sequence>
<feature type="compositionally biased region" description="Low complexity" evidence="1">
    <location>
        <begin position="8"/>
        <end position="21"/>
    </location>
</feature>
<reference evidence="2 3" key="1">
    <citation type="submission" date="2024-04" db="EMBL/GenBank/DDBJ databases">
        <title>genome sequences of Mucor flavus KT1a and Helicostylum pulchrum KT1b strains isolation_sourced from the surface of a dry-aged beef.</title>
        <authorList>
            <person name="Toyotome T."/>
            <person name="Hosono M."/>
            <person name="Torimaru M."/>
            <person name="Fukuda K."/>
            <person name="Mikami N."/>
        </authorList>
    </citation>
    <scope>NUCLEOTIDE SEQUENCE [LARGE SCALE GENOMIC DNA]</scope>
    <source>
        <strain evidence="2 3">KT1b</strain>
    </source>
</reference>
<evidence type="ECO:0000256" key="1">
    <source>
        <dbReference type="SAM" id="MobiDB-lite"/>
    </source>
</evidence>
<name>A0ABP9YIC2_9FUNG</name>
<dbReference type="EMBL" id="BAABUJ010000077">
    <property type="protein sequence ID" value="GAA5806603.1"/>
    <property type="molecule type" value="Genomic_DNA"/>
</dbReference>
<evidence type="ECO:0000313" key="2">
    <source>
        <dbReference type="EMBL" id="GAA5806603.1"/>
    </source>
</evidence>
<feature type="region of interest" description="Disordered" evidence="1">
    <location>
        <begin position="1"/>
        <end position="21"/>
    </location>
</feature>
<keyword evidence="3" id="KW-1185">Reference proteome</keyword>
<dbReference type="Proteomes" id="UP001476247">
    <property type="component" value="Unassembled WGS sequence"/>
</dbReference>
<gene>
    <name evidence="2" type="ORF">HPULCUR_012143</name>
</gene>
<organism evidence="2 3">
    <name type="scientific">Helicostylum pulchrum</name>
    <dbReference type="NCBI Taxonomy" id="562976"/>
    <lineage>
        <taxon>Eukaryota</taxon>
        <taxon>Fungi</taxon>
        <taxon>Fungi incertae sedis</taxon>
        <taxon>Mucoromycota</taxon>
        <taxon>Mucoromycotina</taxon>
        <taxon>Mucoromycetes</taxon>
        <taxon>Mucorales</taxon>
        <taxon>Mucorineae</taxon>
        <taxon>Mucoraceae</taxon>
        <taxon>Helicostylum</taxon>
    </lineage>
</organism>